<protein>
    <submittedName>
        <fullName evidence="2">Uncharacterized protein</fullName>
    </submittedName>
</protein>
<gene>
    <name evidence="2" type="ORF">EYF80_007909</name>
</gene>
<sequence length="107" mass="11487">MTSMRRERVSCDSAGLSILSLAAARSSVIIWGSCSSRRRPMLCNWRGETETEAGKPGRLHNEHHNGQTGPDPEEPDARTQTSEPIGPGHPTDVSLPALQHTGSVASD</sequence>
<name>A0A4Z2IUX7_9TELE</name>
<feature type="compositionally biased region" description="Basic and acidic residues" evidence="1">
    <location>
        <begin position="47"/>
        <end position="65"/>
    </location>
</feature>
<evidence type="ECO:0000313" key="2">
    <source>
        <dbReference type="EMBL" id="TNN81780.1"/>
    </source>
</evidence>
<dbReference type="Proteomes" id="UP000314294">
    <property type="component" value="Unassembled WGS sequence"/>
</dbReference>
<proteinExistence type="predicted"/>
<dbReference type="EMBL" id="SRLO01000044">
    <property type="protein sequence ID" value="TNN81780.1"/>
    <property type="molecule type" value="Genomic_DNA"/>
</dbReference>
<keyword evidence="3" id="KW-1185">Reference proteome</keyword>
<evidence type="ECO:0000313" key="3">
    <source>
        <dbReference type="Proteomes" id="UP000314294"/>
    </source>
</evidence>
<feature type="region of interest" description="Disordered" evidence="1">
    <location>
        <begin position="46"/>
        <end position="107"/>
    </location>
</feature>
<accession>A0A4Z2IUX7</accession>
<organism evidence="2 3">
    <name type="scientific">Liparis tanakae</name>
    <name type="common">Tanaka's snailfish</name>
    <dbReference type="NCBI Taxonomy" id="230148"/>
    <lineage>
        <taxon>Eukaryota</taxon>
        <taxon>Metazoa</taxon>
        <taxon>Chordata</taxon>
        <taxon>Craniata</taxon>
        <taxon>Vertebrata</taxon>
        <taxon>Euteleostomi</taxon>
        <taxon>Actinopterygii</taxon>
        <taxon>Neopterygii</taxon>
        <taxon>Teleostei</taxon>
        <taxon>Neoteleostei</taxon>
        <taxon>Acanthomorphata</taxon>
        <taxon>Eupercaria</taxon>
        <taxon>Perciformes</taxon>
        <taxon>Cottioidei</taxon>
        <taxon>Cottales</taxon>
        <taxon>Liparidae</taxon>
        <taxon>Liparis</taxon>
    </lineage>
</organism>
<comment type="caution">
    <text evidence="2">The sequence shown here is derived from an EMBL/GenBank/DDBJ whole genome shotgun (WGS) entry which is preliminary data.</text>
</comment>
<reference evidence="2 3" key="1">
    <citation type="submission" date="2019-03" db="EMBL/GenBank/DDBJ databases">
        <title>First draft genome of Liparis tanakae, snailfish: a comprehensive survey of snailfish specific genes.</title>
        <authorList>
            <person name="Kim W."/>
            <person name="Song I."/>
            <person name="Jeong J.-H."/>
            <person name="Kim D."/>
            <person name="Kim S."/>
            <person name="Ryu S."/>
            <person name="Song J.Y."/>
            <person name="Lee S.K."/>
        </authorList>
    </citation>
    <scope>NUCLEOTIDE SEQUENCE [LARGE SCALE GENOMIC DNA]</scope>
    <source>
        <tissue evidence="2">Muscle</tissue>
    </source>
</reference>
<evidence type="ECO:0000256" key="1">
    <source>
        <dbReference type="SAM" id="MobiDB-lite"/>
    </source>
</evidence>
<dbReference type="AlphaFoldDB" id="A0A4Z2IUX7"/>